<dbReference type="Pfam" id="PF01321">
    <property type="entry name" value="Creatinase_N"/>
    <property type="match status" value="1"/>
</dbReference>
<dbReference type="PATRIC" id="fig|1433126.3.peg.2140"/>
<dbReference type="eggNOG" id="COG0006">
    <property type="taxonomic scope" value="Bacteria"/>
</dbReference>
<gene>
    <name evidence="7" type="ORF">BN938_2167</name>
</gene>
<dbReference type="PANTHER" id="PTHR43763:SF6">
    <property type="entry name" value="XAA-PRO AMINOPEPTIDASE 1"/>
    <property type="match status" value="1"/>
</dbReference>
<protein>
    <submittedName>
        <fullName evidence="7">Xaa-Pro aminopeptidase</fullName>
        <ecNumber evidence="7">3.4.11.9</ecNumber>
    </submittedName>
</protein>
<name>A0A060R9E8_9BACT</name>
<comment type="similarity">
    <text evidence="1">Belongs to the peptidase M24B family.</text>
</comment>
<dbReference type="InterPro" id="IPR029149">
    <property type="entry name" value="Creatin/AminoP/Spt16_N"/>
</dbReference>
<evidence type="ECO:0000259" key="4">
    <source>
        <dbReference type="Pfam" id="PF00557"/>
    </source>
</evidence>
<dbReference type="Pfam" id="PF16189">
    <property type="entry name" value="Creatinase_N_2"/>
    <property type="match status" value="1"/>
</dbReference>
<dbReference type="GO" id="GO:0005737">
    <property type="term" value="C:cytoplasm"/>
    <property type="evidence" value="ECO:0007669"/>
    <property type="project" value="UniProtKB-ARBA"/>
</dbReference>
<dbReference type="Gene3D" id="3.40.350.10">
    <property type="entry name" value="Creatinase/prolidase N-terminal domain"/>
    <property type="match status" value="2"/>
</dbReference>
<proteinExistence type="inferred from homology"/>
<feature type="domain" description="Peptidase M24 C-terminal" evidence="6">
    <location>
        <begin position="512"/>
        <end position="569"/>
    </location>
</feature>
<keyword evidence="3 7" id="KW-0378">Hydrolase</keyword>
<evidence type="ECO:0000256" key="1">
    <source>
        <dbReference type="ARBA" id="ARBA00008766"/>
    </source>
</evidence>
<keyword evidence="2" id="KW-0479">Metal-binding</keyword>
<dbReference type="GO" id="GO:0070006">
    <property type="term" value="F:metalloaminopeptidase activity"/>
    <property type="evidence" value="ECO:0007669"/>
    <property type="project" value="InterPro"/>
</dbReference>
<evidence type="ECO:0000259" key="5">
    <source>
        <dbReference type="Pfam" id="PF01321"/>
    </source>
</evidence>
<dbReference type="CDD" id="cd01085">
    <property type="entry name" value="APP"/>
    <property type="match status" value="1"/>
</dbReference>
<sequence>MKLTNFRTFLAENHLDAFVVPSADPHQSEYTATHWGCRAWLSGFDGSAGTAVITADKAALWTDSRYFLQAQMQLSKDWILQKVGLKETPTIEEWLVANTAKGARVGIDGRLFTKTQFDNMRESLIDRELICTDDPFATIWAERAPLPDCKAFILDEEYSGESAVSKIARLKPAKGVLLVSALDDIAWLLNIRGSDISYNPLVMSYAAIECSGRVNLFADKNKFSREDVKGLEDSGVVFYRYEDWFSYLGTLECALVNVARLDYLSYSLLKNVEQGGAAAINEAKAIKNSAELEGFRRAMIEDGVALVGWMMWLEKANRPTEYEAAIKLRECRMHSPLCKGESFSSIVAYRANGAIVHYSPAADGSAVIEREGFLLVDSGGQYLCGTTDITRTYCLGEPTAAQRRDYTNVLMGVIDISRAIFPEGTRGTQLDVLARQHLWRSGYNFLHGTGHGVGHFLCVHEGPQSIRMNENPVTLRVGMVNSIEPAVYRTGEYGIRIENLVAVTAAQYDGYEQFETLTLSPICTKAVESSMLESHHRAWLNDYNRMVYNRLSPYLDGDQQQWLAYQCREV</sequence>
<evidence type="ECO:0000256" key="3">
    <source>
        <dbReference type="ARBA" id="ARBA00022801"/>
    </source>
</evidence>
<dbReference type="GO" id="GO:0046872">
    <property type="term" value="F:metal ion binding"/>
    <property type="evidence" value="ECO:0007669"/>
    <property type="project" value="UniProtKB-KW"/>
</dbReference>
<dbReference type="Proteomes" id="UP000027616">
    <property type="component" value="Chromosome I"/>
</dbReference>
<keyword evidence="8" id="KW-1185">Reference proteome</keyword>
<dbReference type="Pfam" id="PF00557">
    <property type="entry name" value="Peptidase_M24"/>
    <property type="match status" value="1"/>
</dbReference>
<dbReference type="PANTHER" id="PTHR43763">
    <property type="entry name" value="XAA-PRO AMINOPEPTIDASE 1"/>
    <property type="match status" value="1"/>
</dbReference>
<dbReference type="InterPro" id="IPR033740">
    <property type="entry name" value="Pept_M24B"/>
</dbReference>
<dbReference type="HOGENOM" id="CLU_011781_2_4_10"/>
<dbReference type="STRING" id="1433126.BN938_2167"/>
<dbReference type="EMBL" id="HG934468">
    <property type="protein sequence ID" value="CDN32240.1"/>
    <property type="molecule type" value="Genomic_DNA"/>
</dbReference>
<dbReference type="InterPro" id="IPR000587">
    <property type="entry name" value="Creatinase_N"/>
</dbReference>
<evidence type="ECO:0000256" key="2">
    <source>
        <dbReference type="ARBA" id="ARBA00022723"/>
    </source>
</evidence>
<evidence type="ECO:0000313" key="8">
    <source>
        <dbReference type="Proteomes" id="UP000027616"/>
    </source>
</evidence>
<keyword evidence="7" id="KW-0645">Protease</keyword>
<dbReference type="InterPro" id="IPR050422">
    <property type="entry name" value="X-Pro_aminopeptidase_P"/>
</dbReference>
<evidence type="ECO:0000313" key="7">
    <source>
        <dbReference type="EMBL" id="CDN32240.1"/>
    </source>
</evidence>
<dbReference type="Pfam" id="PF16188">
    <property type="entry name" value="Peptidase_M24_C"/>
    <property type="match status" value="1"/>
</dbReference>
<dbReference type="InterPro" id="IPR036005">
    <property type="entry name" value="Creatinase/aminopeptidase-like"/>
</dbReference>
<dbReference type="KEGG" id="rbc:BN938_2167"/>
<dbReference type="FunFam" id="3.40.350.10:FF:000003">
    <property type="entry name" value="Xaa-pro aminopeptidase P"/>
    <property type="match status" value="1"/>
</dbReference>
<reference evidence="7 8" key="1">
    <citation type="journal article" date="2015" name="Genome Announc.">
        <title>Complete Genome Sequence of the Novel Leech Symbiont Mucinivorans hirudinis M3T.</title>
        <authorList>
            <person name="Nelson M.C."/>
            <person name="Bomar L."/>
            <person name="Graf J."/>
        </authorList>
    </citation>
    <scope>NUCLEOTIDE SEQUENCE [LARGE SCALE GENOMIC DNA]</scope>
    <source>
        <strain evidence="8">M3</strain>
    </source>
</reference>
<dbReference type="SUPFAM" id="SSF53092">
    <property type="entry name" value="Creatinase/prolidase N-terminal domain"/>
    <property type="match status" value="1"/>
</dbReference>
<dbReference type="Gene3D" id="3.90.230.10">
    <property type="entry name" value="Creatinase/methionine aminopeptidase superfamily"/>
    <property type="match status" value="1"/>
</dbReference>
<evidence type="ECO:0000259" key="6">
    <source>
        <dbReference type="Pfam" id="PF16188"/>
    </source>
</evidence>
<dbReference type="InterPro" id="IPR000994">
    <property type="entry name" value="Pept_M24"/>
</dbReference>
<organism evidence="7 8">
    <name type="scientific">Mucinivorans hirudinis</name>
    <dbReference type="NCBI Taxonomy" id="1433126"/>
    <lineage>
        <taxon>Bacteria</taxon>
        <taxon>Pseudomonadati</taxon>
        <taxon>Bacteroidota</taxon>
        <taxon>Bacteroidia</taxon>
        <taxon>Bacteroidales</taxon>
        <taxon>Rikenellaceae</taxon>
        <taxon>Mucinivorans</taxon>
    </lineage>
</organism>
<keyword evidence="7" id="KW-0031">Aminopeptidase</keyword>
<feature type="domain" description="Peptidase M24" evidence="4">
    <location>
        <begin position="294"/>
        <end position="505"/>
    </location>
</feature>
<dbReference type="AlphaFoldDB" id="A0A060R9E8"/>
<dbReference type="EC" id="3.4.11.9" evidence="7"/>
<feature type="domain" description="Creatinase N-terminal" evidence="5">
    <location>
        <begin position="3"/>
        <end position="133"/>
    </location>
</feature>
<dbReference type="FunFam" id="3.90.230.10:FF:000009">
    <property type="entry name" value="xaa-Pro aminopeptidase 2"/>
    <property type="match status" value="1"/>
</dbReference>
<dbReference type="SUPFAM" id="SSF55920">
    <property type="entry name" value="Creatinase/aminopeptidase"/>
    <property type="match status" value="1"/>
</dbReference>
<accession>A0A060R9E8</accession>
<dbReference type="InterPro" id="IPR032416">
    <property type="entry name" value="Peptidase_M24_C"/>
</dbReference>
<dbReference type="OrthoDB" id="9806388at2"/>